<sequence length="93" mass="10038">MVLSAMPRSCSTKCLAETSSLGTPSYPPTLNVATWPEGELSLTPRRSEIPSPTTPSCLVTFDLVGLRVSQWTCLLICGVALMRLESTRLLSPL</sequence>
<proteinExistence type="predicted"/>
<organism evidence="1 2">
    <name type="scientific">Linum tenue</name>
    <dbReference type="NCBI Taxonomy" id="586396"/>
    <lineage>
        <taxon>Eukaryota</taxon>
        <taxon>Viridiplantae</taxon>
        <taxon>Streptophyta</taxon>
        <taxon>Embryophyta</taxon>
        <taxon>Tracheophyta</taxon>
        <taxon>Spermatophyta</taxon>
        <taxon>Magnoliopsida</taxon>
        <taxon>eudicotyledons</taxon>
        <taxon>Gunneridae</taxon>
        <taxon>Pentapetalae</taxon>
        <taxon>rosids</taxon>
        <taxon>fabids</taxon>
        <taxon>Malpighiales</taxon>
        <taxon>Linaceae</taxon>
        <taxon>Linum</taxon>
    </lineage>
</organism>
<accession>A0AAV0R598</accession>
<evidence type="ECO:0000313" key="2">
    <source>
        <dbReference type="Proteomes" id="UP001154282"/>
    </source>
</evidence>
<protein>
    <submittedName>
        <fullName evidence="1">Uncharacterized protein</fullName>
    </submittedName>
</protein>
<keyword evidence="2" id="KW-1185">Reference proteome</keyword>
<gene>
    <name evidence="1" type="ORF">LITE_LOCUS46391</name>
</gene>
<name>A0AAV0R598_9ROSI</name>
<dbReference type="EMBL" id="CAMGYJ010000010">
    <property type="protein sequence ID" value="CAI0552366.1"/>
    <property type="molecule type" value="Genomic_DNA"/>
</dbReference>
<dbReference type="AlphaFoldDB" id="A0AAV0R598"/>
<reference evidence="1" key="1">
    <citation type="submission" date="2022-08" db="EMBL/GenBank/DDBJ databases">
        <authorList>
            <person name="Gutierrez-Valencia J."/>
        </authorList>
    </citation>
    <scope>NUCLEOTIDE SEQUENCE</scope>
</reference>
<comment type="caution">
    <text evidence="1">The sequence shown here is derived from an EMBL/GenBank/DDBJ whole genome shotgun (WGS) entry which is preliminary data.</text>
</comment>
<dbReference type="Proteomes" id="UP001154282">
    <property type="component" value="Unassembled WGS sequence"/>
</dbReference>
<evidence type="ECO:0000313" key="1">
    <source>
        <dbReference type="EMBL" id="CAI0552366.1"/>
    </source>
</evidence>